<dbReference type="GO" id="GO:0006261">
    <property type="term" value="P:DNA-templated DNA replication"/>
    <property type="evidence" value="ECO:0007669"/>
    <property type="project" value="TreeGrafter"/>
</dbReference>
<keyword evidence="2" id="KW-1185">Reference proteome</keyword>
<sequence length="317" mass="36645">MFKERLKREQPRVYQVLENALLNDRLAHAYMFVGDQNTPKKETAMLLAQSLVCQSVGFADETCDTCQRIMHHNYADFIYLDGTTTSIKKDDVIKLKEEFAKTNLESVGMKIYIIDHAENTTPSALNSLLTFLEEPTSPVMAILLVEHPDQLLDTIKSRCQMIHFHKQKDGTVFDQLKEEMDAYDAYLLSHMQVDLSNIIAIEESDEYQHARYLFETFVKKISNRDRDVNVLIQQGFAKGKRDVRLVAKYMFEMLVSLGKDKLMQQHTGITSYDQLLDAIDDLLATKFMVVCNQMKDKNRKGVNIALLMDEFLYEMEV</sequence>
<dbReference type="SUPFAM" id="SSF52540">
    <property type="entry name" value="P-loop containing nucleoside triphosphate hydrolases"/>
    <property type="match status" value="1"/>
</dbReference>
<dbReference type="PANTHER" id="PTHR11669">
    <property type="entry name" value="REPLICATION FACTOR C / DNA POLYMERASE III GAMMA-TAU SUBUNIT"/>
    <property type="match status" value="1"/>
</dbReference>
<dbReference type="Gene3D" id="3.40.50.300">
    <property type="entry name" value="P-loop containing nucleotide triphosphate hydrolases"/>
    <property type="match status" value="1"/>
</dbReference>
<dbReference type="InterPro" id="IPR050238">
    <property type="entry name" value="DNA_Rep/Repair_Clamp_Loader"/>
</dbReference>
<comment type="caution">
    <text evidence="1">The sequence shown here is derived from an EMBL/GenBank/DDBJ whole genome shotgun (WGS) entry which is preliminary data.</text>
</comment>
<dbReference type="OrthoDB" id="9810148at2"/>
<reference evidence="1 2" key="1">
    <citation type="submission" date="2019-03" db="EMBL/GenBank/DDBJ databases">
        <title>Genomic Encyclopedia of Type Strains, Phase IV (KMG-IV): sequencing the most valuable type-strain genomes for metagenomic binning, comparative biology and taxonomic classification.</title>
        <authorList>
            <person name="Goeker M."/>
        </authorList>
    </citation>
    <scope>NUCLEOTIDE SEQUENCE [LARGE SCALE GENOMIC DNA]</scope>
    <source>
        <strain evidence="1 2">DSM 28867</strain>
    </source>
</reference>
<evidence type="ECO:0000313" key="2">
    <source>
        <dbReference type="Proteomes" id="UP000294743"/>
    </source>
</evidence>
<dbReference type="InterPro" id="IPR027417">
    <property type="entry name" value="P-loop_NTPase"/>
</dbReference>
<dbReference type="Pfam" id="PF13177">
    <property type="entry name" value="DNA_pol3_delta2"/>
    <property type="match status" value="1"/>
</dbReference>
<organism evidence="1 2">
    <name type="scientific">Breznakia blatticola</name>
    <dbReference type="NCBI Taxonomy" id="1754012"/>
    <lineage>
        <taxon>Bacteria</taxon>
        <taxon>Bacillati</taxon>
        <taxon>Bacillota</taxon>
        <taxon>Erysipelotrichia</taxon>
        <taxon>Erysipelotrichales</taxon>
        <taxon>Erysipelotrichaceae</taxon>
        <taxon>Breznakia</taxon>
    </lineage>
</organism>
<name>A0A4R7ZS77_9FIRM</name>
<evidence type="ECO:0000313" key="1">
    <source>
        <dbReference type="EMBL" id="TDW20622.1"/>
    </source>
</evidence>
<dbReference type="Proteomes" id="UP000294743">
    <property type="component" value="Unassembled WGS sequence"/>
</dbReference>
<dbReference type="RefSeq" id="WP_134168996.1">
    <property type="nucleotide sequence ID" value="NZ_SODD01000011.1"/>
</dbReference>
<protein>
    <submittedName>
        <fullName evidence="1">DNA polymerase-3 subunit delta</fullName>
    </submittedName>
</protein>
<gene>
    <name evidence="1" type="ORF">EDD63_11135</name>
</gene>
<dbReference type="AlphaFoldDB" id="A0A4R7ZS77"/>
<dbReference type="PANTHER" id="PTHR11669:SF8">
    <property type="entry name" value="DNA POLYMERASE III SUBUNIT DELTA"/>
    <property type="match status" value="1"/>
</dbReference>
<proteinExistence type="predicted"/>
<accession>A0A4R7ZS77</accession>
<dbReference type="EMBL" id="SODD01000011">
    <property type="protein sequence ID" value="TDW20622.1"/>
    <property type="molecule type" value="Genomic_DNA"/>
</dbReference>